<dbReference type="Proteomes" id="UP001595557">
    <property type="component" value="Unassembled WGS sequence"/>
</dbReference>
<reference evidence="3" key="1">
    <citation type="journal article" date="2019" name="Int. J. Syst. Evol. Microbiol.">
        <title>The Global Catalogue of Microorganisms (GCM) 10K type strain sequencing project: providing services to taxonomists for standard genome sequencing and annotation.</title>
        <authorList>
            <consortium name="The Broad Institute Genomics Platform"/>
            <consortium name="The Broad Institute Genome Sequencing Center for Infectious Disease"/>
            <person name="Wu L."/>
            <person name="Ma J."/>
        </authorList>
    </citation>
    <scope>NUCLEOTIDE SEQUENCE [LARGE SCALE GENOMIC DNA]</scope>
    <source>
        <strain evidence="3">KCTC 52239</strain>
    </source>
</reference>
<dbReference type="Pfam" id="PF11154">
    <property type="entry name" value="DUF2934"/>
    <property type="match status" value="1"/>
</dbReference>
<dbReference type="InterPro" id="IPR021327">
    <property type="entry name" value="DUF2934"/>
</dbReference>
<accession>A0ABV7IC19</accession>
<sequence>MATEHDDRIRQRAHQLWEEQGRPEGKHAEHWEQARTEIGNDETLMDRLREDPPEARRGTVESELTRRQQDDLNPHQSET</sequence>
<organism evidence="2 3">
    <name type="scientific">Paracoccus fontiphilus</name>
    <dbReference type="NCBI Taxonomy" id="1815556"/>
    <lineage>
        <taxon>Bacteria</taxon>
        <taxon>Pseudomonadati</taxon>
        <taxon>Pseudomonadota</taxon>
        <taxon>Alphaproteobacteria</taxon>
        <taxon>Rhodobacterales</taxon>
        <taxon>Paracoccaceae</taxon>
        <taxon>Paracoccus</taxon>
    </lineage>
</organism>
<dbReference type="EMBL" id="JBHRTE010000026">
    <property type="protein sequence ID" value="MFC3167433.1"/>
    <property type="molecule type" value="Genomic_DNA"/>
</dbReference>
<protein>
    <submittedName>
        <fullName evidence="2">DUF2934 domain-containing protein</fullName>
    </submittedName>
</protein>
<name>A0ABV7IC19_9RHOB</name>
<evidence type="ECO:0000313" key="2">
    <source>
        <dbReference type="EMBL" id="MFC3167433.1"/>
    </source>
</evidence>
<comment type="caution">
    <text evidence="2">The sequence shown here is derived from an EMBL/GenBank/DDBJ whole genome shotgun (WGS) entry which is preliminary data.</text>
</comment>
<proteinExistence type="predicted"/>
<evidence type="ECO:0000256" key="1">
    <source>
        <dbReference type="SAM" id="MobiDB-lite"/>
    </source>
</evidence>
<feature type="compositionally biased region" description="Basic and acidic residues" evidence="1">
    <location>
        <begin position="44"/>
        <end position="79"/>
    </location>
</feature>
<dbReference type="RefSeq" id="WP_207467539.1">
    <property type="nucleotide sequence ID" value="NZ_JAFNAW010000016.1"/>
</dbReference>
<feature type="compositionally biased region" description="Basic and acidic residues" evidence="1">
    <location>
        <begin position="1"/>
        <end position="35"/>
    </location>
</feature>
<evidence type="ECO:0000313" key="3">
    <source>
        <dbReference type="Proteomes" id="UP001595557"/>
    </source>
</evidence>
<gene>
    <name evidence="2" type="ORF">ACFOD7_05165</name>
</gene>
<feature type="region of interest" description="Disordered" evidence="1">
    <location>
        <begin position="1"/>
        <end position="79"/>
    </location>
</feature>
<keyword evidence="3" id="KW-1185">Reference proteome</keyword>